<dbReference type="GO" id="GO:0008193">
    <property type="term" value="F:tRNA guanylyltransferase activity"/>
    <property type="evidence" value="ECO:0007669"/>
    <property type="project" value="UniProtKB-UniRule"/>
</dbReference>
<evidence type="ECO:0000256" key="4">
    <source>
        <dbReference type="ARBA" id="ARBA00022694"/>
    </source>
</evidence>
<feature type="binding site" evidence="13">
    <location>
        <begin position="75"/>
        <end position="76"/>
    </location>
    <ligand>
        <name>GTP</name>
        <dbReference type="ChEBI" id="CHEBI:37565"/>
    </ligand>
</feature>
<dbReference type="Gene3D" id="3.30.70.3000">
    <property type="match status" value="1"/>
</dbReference>
<comment type="function">
    <text evidence="12">Adds a GMP to the 5'-end of tRNA(His) after transcription and RNase P cleavage.</text>
</comment>
<keyword evidence="18" id="KW-1185">Reference proteome</keyword>
<evidence type="ECO:0000256" key="6">
    <source>
        <dbReference type="ARBA" id="ARBA00022723"/>
    </source>
</evidence>
<dbReference type="AlphaFoldDB" id="A0AAU9JKD1"/>
<gene>
    <name evidence="17" type="ORF">BSTOLATCC_MIC41968</name>
</gene>
<evidence type="ECO:0000256" key="3">
    <source>
        <dbReference type="ARBA" id="ARBA00022679"/>
    </source>
</evidence>
<feature type="binding site" evidence="14">
    <location>
        <position position="76"/>
    </location>
    <ligand>
        <name>Mg(2+)</name>
        <dbReference type="ChEBI" id="CHEBI:18420"/>
        <label>2</label>
        <note>catalytic</note>
    </ligand>
</feature>
<dbReference type="Pfam" id="PF04446">
    <property type="entry name" value="Thg1"/>
    <property type="match status" value="1"/>
</dbReference>
<evidence type="ECO:0000259" key="15">
    <source>
        <dbReference type="Pfam" id="PF04446"/>
    </source>
</evidence>
<dbReference type="GO" id="GO:0006400">
    <property type="term" value="P:tRNA modification"/>
    <property type="evidence" value="ECO:0007669"/>
    <property type="project" value="UniProtKB-UniRule"/>
</dbReference>
<keyword evidence="8 12" id="KW-0460">Magnesium</keyword>
<keyword evidence="3 12" id="KW-0808">Transferase</keyword>
<evidence type="ECO:0000259" key="16">
    <source>
        <dbReference type="Pfam" id="PF14413"/>
    </source>
</evidence>
<evidence type="ECO:0000256" key="11">
    <source>
        <dbReference type="ARBA" id="ARBA00047281"/>
    </source>
</evidence>
<comment type="catalytic activity">
    <reaction evidence="11 12">
        <text>a 5'-end ribonucleotide-tRNA(His) + GTP + ATP + H2O = a 5'-end phospho-guanosine-ribonucleotide-tRNA(His) + AMP + 2 diphosphate + H(+)</text>
        <dbReference type="Rhea" id="RHEA:54564"/>
        <dbReference type="Rhea" id="RHEA-COMP:14193"/>
        <dbReference type="Rhea" id="RHEA-COMP:14917"/>
        <dbReference type="ChEBI" id="CHEBI:15377"/>
        <dbReference type="ChEBI" id="CHEBI:15378"/>
        <dbReference type="ChEBI" id="CHEBI:30616"/>
        <dbReference type="ChEBI" id="CHEBI:33019"/>
        <dbReference type="ChEBI" id="CHEBI:37565"/>
        <dbReference type="ChEBI" id="CHEBI:138282"/>
        <dbReference type="ChEBI" id="CHEBI:141847"/>
        <dbReference type="ChEBI" id="CHEBI:456215"/>
        <dbReference type="EC" id="2.7.7.79"/>
    </reaction>
</comment>
<evidence type="ECO:0000256" key="14">
    <source>
        <dbReference type="PIRSR" id="PIRSR028980-2"/>
    </source>
</evidence>
<dbReference type="EMBL" id="CAJZBQ010000041">
    <property type="protein sequence ID" value="CAG9326695.1"/>
    <property type="molecule type" value="Genomic_DNA"/>
</dbReference>
<reference evidence="17" key="1">
    <citation type="submission" date="2021-09" db="EMBL/GenBank/DDBJ databases">
        <authorList>
            <consortium name="AG Swart"/>
            <person name="Singh M."/>
            <person name="Singh A."/>
            <person name="Seah K."/>
            <person name="Emmerich C."/>
        </authorList>
    </citation>
    <scope>NUCLEOTIDE SEQUENCE</scope>
    <source>
        <strain evidence="17">ATCC30299</strain>
    </source>
</reference>
<dbReference type="GO" id="GO:0000287">
    <property type="term" value="F:magnesium ion binding"/>
    <property type="evidence" value="ECO:0007669"/>
    <property type="project" value="UniProtKB-UniRule"/>
</dbReference>
<feature type="binding site" evidence="14">
    <location>
        <position position="29"/>
    </location>
    <ligand>
        <name>Mg(2+)</name>
        <dbReference type="ChEBI" id="CHEBI:18420"/>
        <label>1</label>
        <note>catalytic</note>
    </ligand>
</feature>
<dbReference type="EC" id="2.7.7.79" evidence="2 12"/>
<dbReference type="PANTHER" id="PTHR12729:SF6">
    <property type="entry name" value="TRNA(HIS) GUANYLYLTRANSFERASE-RELATED"/>
    <property type="match status" value="1"/>
</dbReference>
<feature type="binding site" evidence="14">
    <location>
        <position position="76"/>
    </location>
    <ligand>
        <name>Mg(2+)</name>
        <dbReference type="ChEBI" id="CHEBI:18420"/>
        <label>1</label>
        <note>catalytic</note>
    </ligand>
</feature>
<comment type="cofactor">
    <cofactor evidence="14">
        <name>Mg(2+)</name>
        <dbReference type="ChEBI" id="CHEBI:18420"/>
    </cofactor>
    <text evidence="14">Binds 2 magnesium ions per subunit.</text>
</comment>
<feature type="binding site" evidence="14">
    <location>
        <position position="30"/>
    </location>
    <ligand>
        <name>Mg(2+)</name>
        <dbReference type="ChEBI" id="CHEBI:18420"/>
        <label>1</label>
        <note>catalytic</note>
    </ligand>
</feature>
<dbReference type="InterPro" id="IPR025845">
    <property type="entry name" value="Thg1_C_dom"/>
</dbReference>
<dbReference type="PIRSF" id="PIRSF028980">
    <property type="entry name" value="tRNAHis_guanylyltransferase"/>
    <property type="match status" value="1"/>
</dbReference>
<dbReference type="PANTHER" id="PTHR12729">
    <property type="entry name" value="TRNA(HIS) GUANYLYLTRANSFERASE-RELATED"/>
    <property type="match status" value="1"/>
</dbReference>
<dbReference type="FunFam" id="3.30.70.3000:FF:000001">
    <property type="entry name" value="tRNA(His) guanylyltransferase"/>
    <property type="match status" value="1"/>
</dbReference>
<evidence type="ECO:0000256" key="12">
    <source>
        <dbReference type="PIRNR" id="PIRNR028980"/>
    </source>
</evidence>
<protein>
    <recommendedName>
        <fullName evidence="2 12">tRNA(His) guanylyltransferase</fullName>
        <ecNumber evidence="2 12">2.7.7.79</ecNumber>
    </recommendedName>
    <alternativeName>
        <fullName evidence="10 12">tRNA-histidine guanylyltransferase</fullName>
    </alternativeName>
</protein>
<evidence type="ECO:0000256" key="8">
    <source>
        <dbReference type="ARBA" id="ARBA00022842"/>
    </source>
</evidence>
<comment type="caution">
    <text evidence="17">The sequence shown here is derived from an EMBL/GenBank/DDBJ whole genome shotgun (WGS) entry which is preliminary data.</text>
</comment>
<evidence type="ECO:0000256" key="9">
    <source>
        <dbReference type="ARBA" id="ARBA00023134"/>
    </source>
</evidence>
<dbReference type="Proteomes" id="UP001162131">
    <property type="component" value="Unassembled WGS sequence"/>
</dbReference>
<evidence type="ECO:0000256" key="5">
    <source>
        <dbReference type="ARBA" id="ARBA00022695"/>
    </source>
</evidence>
<dbReference type="InterPro" id="IPR007537">
    <property type="entry name" value="tRNAHis_GuaTrfase_Thg1"/>
</dbReference>
<organism evidence="17 18">
    <name type="scientific">Blepharisma stoltei</name>
    <dbReference type="NCBI Taxonomy" id="1481888"/>
    <lineage>
        <taxon>Eukaryota</taxon>
        <taxon>Sar</taxon>
        <taxon>Alveolata</taxon>
        <taxon>Ciliophora</taxon>
        <taxon>Postciliodesmatophora</taxon>
        <taxon>Heterotrichea</taxon>
        <taxon>Heterotrichida</taxon>
        <taxon>Blepharismidae</taxon>
        <taxon>Blepharisma</taxon>
    </lineage>
</organism>
<keyword evidence="9 12" id="KW-0342">GTP-binding</keyword>
<proteinExistence type="inferred from homology"/>
<feature type="domain" description="Thg1 C-terminal" evidence="16">
    <location>
        <begin position="139"/>
        <end position="216"/>
    </location>
</feature>
<evidence type="ECO:0000256" key="7">
    <source>
        <dbReference type="ARBA" id="ARBA00022741"/>
    </source>
</evidence>
<evidence type="ECO:0000313" key="18">
    <source>
        <dbReference type="Proteomes" id="UP001162131"/>
    </source>
</evidence>
<dbReference type="Pfam" id="PF14413">
    <property type="entry name" value="Thg1C"/>
    <property type="match status" value="1"/>
</dbReference>
<dbReference type="GO" id="GO:0005525">
    <property type="term" value="F:GTP binding"/>
    <property type="evidence" value="ECO:0007669"/>
    <property type="project" value="UniProtKB-UniRule"/>
</dbReference>
<name>A0AAU9JKD1_9CILI</name>
<feature type="domain" description="tRNAHis guanylyltransferase catalytic" evidence="15">
    <location>
        <begin position="7"/>
        <end position="134"/>
    </location>
</feature>
<sequence>MAKSRQEYVKNFEVHSTILPSTWMVARLDGNSFTKFCETHGFVKPNDIRALSLMNEAAIYVCKQLPDIVVAYGQSDEYSFIFSKKSNVYGRRIEKILSIVISMFTSAYVYNWNRFFDIPLQHPPVFDGRIVCYPNDEIMMDYMRWRQADCHVNNLYNTIFWAIVHSGKTTTEAHEQLKGSTSAVKNERLFTEFGINYNNEPEIFRKGTALIKPLYEPTHEDVFKEEFYRNHGIIE</sequence>
<keyword evidence="6 12" id="KW-0479">Metal-binding</keyword>
<evidence type="ECO:0000313" key="17">
    <source>
        <dbReference type="EMBL" id="CAG9326695.1"/>
    </source>
</evidence>
<dbReference type="InterPro" id="IPR024956">
    <property type="entry name" value="tRNAHis_GuaTrfase_cat"/>
</dbReference>
<evidence type="ECO:0000256" key="13">
    <source>
        <dbReference type="PIRSR" id="PIRSR028980-1"/>
    </source>
</evidence>
<evidence type="ECO:0000256" key="10">
    <source>
        <dbReference type="ARBA" id="ARBA00032480"/>
    </source>
</evidence>
<dbReference type="InterPro" id="IPR038469">
    <property type="entry name" value="tRNAHis_GuaTrfase_Thg1_sf"/>
</dbReference>
<evidence type="ECO:0000256" key="1">
    <source>
        <dbReference type="ARBA" id="ARBA00010113"/>
    </source>
</evidence>
<keyword evidence="4 12" id="KW-0819">tRNA processing</keyword>
<comment type="similarity">
    <text evidence="1 12">Belongs to the tRNA(His) guanylyltransferase family.</text>
</comment>
<keyword evidence="7 12" id="KW-0547">Nucleotide-binding</keyword>
<accession>A0AAU9JKD1</accession>
<keyword evidence="5 12" id="KW-0548">Nucleotidyltransferase</keyword>
<feature type="binding site" evidence="14">
    <location>
        <position position="29"/>
    </location>
    <ligand>
        <name>Mg(2+)</name>
        <dbReference type="ChEBI" id="CHEBI:18420"/>
        <label>2</label>
        <note>catalytic</note>
    </ligand>
</feature>
<evidence type="ECO:0000256" key="2">
    <source>
        <dbReference type="ARBA" id="ARBA00012511"/>
    </source>
</evidence>